<proteinExistence type="predicted"/>
<dbReference type="Gene3D" id="3.20.20.80">
    <property type="entry name" value="Glycosidases"/>
    <property type="match status" value="1"/>
</dbReference>
<keyword evidence="3" id="KW-1185">Reference proteome</keyword>
<protein>
    <recommendedName>
        <fullName evidence="4">Cellulase (Glycosyl hydrolase family 5)</fullName>
    </recommendedName>
</protein>
<evidence type="ECO:0008006" key="4">
    <source>
        <dbReference type="Google" id="ProtNLM"/>
    </source>
</evidence>
<evidence type="ECO:0000256" key="1">
    <source>
        <dbReference type="SAM" id="SignalP"/>
    </source>
</evidence>
<dbReference type="InterPro" id="IPR017853">
    <property type="entry name" value="GH"/>
</dbReference>
<name>A0ABY5DX41_9ACTN</name>
<feature type="chain" id="PRO_5047233495" description="Cellulase (Glycosyl hydrolase family 5)" evidence="1">
    <location>
        <begin position="19"/>
        <end position="318"/>
    </location>
</feature>
<evidence type="ECO:0000313" key="2">
    <source>
        <dbReference type="EMBL" id="UTI66590.1"/>
    </source>
</evidence>
<feature type="signal peptide" evidence="1">
    <location>
        <begin position="1"/>
        <end position="18"/>
    </location>
</feature>
<evidence type="ECO:0000313" key="3">
    <source>
        <dbReference type="Proteomes" id="UP001056035"/>
    </source>
</evidence>
<sequence>MRRLALLCLVVVSGLAFAATAQGKLTFGISDQQAVTFTNPKYKALHLKVARYIAPYDVMTNADQLGRMDAWLKAAKADHQKILLSFEHSRTSGKEAKMPSISEYTKQMKAVKAAYNSYVSDISPWNEVNVCQKHGRTEGQPTKICKNPKVAAQIYKAGKKVWTHKKIVVLDFLDGKSPTSAIAYVKGFKKAAKPSSSAIWGLHNYSDTNRYSDKVQRTKKLLKTIGKGQIWLTETGGQVTLGGRTVAAGAPLAAKALGCMFYIAREYKQITRVYIYSFNGTPENVGLNFDSGLVAADGVTERPGYAIVKARKSIKCKK</sequence>
<organism evidence="2 3">
    <name type="scientific">Paraconexibacter antarcticus</name>
    <dbReference type="NCBI Taxonomy" id="2949664"/>
    <lineage>
        <taxon>Bacteria</taxon>
        <taxon>Bacillati</taxon>
        <taxon>Actinomycetota</taxon>
        <taxon>Thermoleophilia</taxon>
        <taxon>Solirubrobacterales</taxon>
        <taxon>Paraconexibacteraceae</taxon>
        <taxon>Paraconexibacter</taxon>
    </lineage>
</organism>
<dbReference type="EMBL" id="CP098502">
    <property type="protein sequence ID" value="UTI66590.1"/>
    <property type="molecule type" value="Genomic_DNA"/>
</dbReference>
<reference evidence="2 3" key="1">
    <citation type="submission" date="2022-06" db="EMBL/GenBank/DDBJ databases">
        <title>Paraconexibacter antarcticus.</title>
        <authorList>
            <person name="Kim C.S."/>
        </authorList>
    </citation>
    <scope>NUCLEOTIDE SEQUENCE [LARGE SCALE GENOMIC DNA]</scope>
    <source>
        <strain evidence="2 3">02-257</strain>
    </source>
</reference>
<dbReference type="Proteomes" id="UP001056035">
    <property type="component" value="Chromosome"/>
</dbReference>
<gene>
    <name evidence="2" type="ORF">NBH00_10350</name>
</gene>
<dbReference type="SUPFAM" id="SSF51445">
    <property type="entry name" value="(Trans)glycosidases"/>
    <property type="match status" value="1"/>
</dbReference>
<dbReference type="RefSeq" id="WP_254573259.1">
    <property type="nucleotide sequence ID" value="NZ_CP098502.1"/>
</dbReference>
<accession>A0ABY5DX41</accession>
<keyword evidence="1" id="KW-0732">Signal</keyword>